<comment type="caution">
    <text evidence="8">The sequence shown here is derived from an EMBL/GenBank/DDBJ whole genome shotgun (WGS) entry which is preliminary data.</text>
</comment>
<evidence type="ECO:0000256" key="1">
    <source>
        <dbReference type="ARBA" id="ARBA00004141"/>
    </source>
</evidence>
<evidence type="ECO:0000313" key="9">
    <source>
        <dbReference type="Proteomes" id="UP001235840"/>
    </source>
</evidence>
<keyword evidence="4 6" id="KW-1133">Transmembrane helix</keyword>
<feature type="transmembrane region" description="Helical" evidence="6">
    <location>
        <begin position="98"/>
        <end position="117"/>
    </location>
</feature>
<dbReference type="Pfam" id="PF02683">
    <property type="entry name" value="DsbD_TM"/>
    <property type="match status" value="1"/>
</dbReference>
<gene>
    <name evidence="8" type="ORF">J2S11_002814</name>
</gene>
<sequence length="242" mass="27019">MESINDLTIWIAFWAGVLSFISPCTLPLYPAYLSYITGISVQDIKDTKSKQVRFKVVTHTVFFLLGVSSVYFAIGLSATLLGNLFIQYRDVVQNVSGVLLIIMGLFLVGILKVDWLMQEKRYQFSKKPVGYFGSLFIGVGFAAGWTPCIGPIMTLIISLSSSNPSLGTWYISMFILGFALPFLLFSFFIGSTKWILKYSNLIMKVGGAMMILMGILLVTDQLFVISSYIQNLIQGTWFDRLG</sequence>
<evidence type="ECO:0000256" key="6">
    <source>
        <dbReference type="SAM" id="Phobius"/>
    </source>
</evidence>
<evidence type="ECO:0000259" key="7">
    <source>
        <dbReference type="Pfam" id="PF02683"/>
    </source>
</evidence>
<feature type="transmembrane region" description="Helical" evidence="6">
    <location>
        <begin position="169"/>
        <end position="189"/>
    </location>
</feature>
<dbReference type="PANTHER" id="PTHR31272:SF4">
    <property type="entry name" value="CYTOCHROME C-TYPE BIOGENESIS PROTEIN HI_1454-RELATED"/>
    <property type="match status" value="1"/>
</dbReference>
<dbReference type="RefSeq" id="WP_307395464.1">
    <property type="nucleotide sequence ID" value="NZ_BAAADK010000003.1"/>
</dbReference>
<evidence type="ECO:0000256" key="3">
    <source>
        <dbReference type="ARBA" id="ARBA00022692"/>
    </source>
</evidence>
<feature type="transmembrane region" description="Helical" evidence="6">
    <location>
        <begin position="129"/>
        <end position="157"/>
    </location>
</feature>
<protein>
    <submittedName>
        <fullName evidence="8">Cytochrome c-type biogenesis protein</fullName>
    </submittedName>
</protein>
<dbReference type="PANTHER" id="PTHR31272">
    <property type="entry name" value="CYTOCHROME C-TYPE BIOGENESIS PROTEIN HI_1454-RELATED"/>
    <property type="match status" value="1"/>
</dbReference>
<evidence type="ECO:0000256" key="4">
    <source>
        <dbReference type="ARBA" id="ARBA00022989"/>
    </source>
</evidence>
<accession>A0ABT9W0W3</accession>
<evidence type="ECO:0000256" key="2">
    <source>
        <dbReference type="ARBA" id="ARBA00006143"/>
    </source>
</evidence>
<feature type="transmembrane region" description="Helical" evidence="6">
    <location>
        <begin position="201"/>
        <end position="229"/>
    </location>
</feature>
<feature type="transmembrane region" description="Helical" evidence="6">
    <location>
        <begin position="56"/>
        <end position="86"/>
    </location>
</feature>
<proteinExistence type="inferred from homology"/>
<evidence type="ECO:0000313" key="8">
    <source>
        <dbReference type="EMBL" id="MDQ0166898.1"/>
    </source>
</evidence>
<comment type="similarity">
    <text evidence="2">Belongs to the DsbD family.</text>
</comment>
<keyword evidence="3 6" id="KW-0812">Transmembrane</keyword>
<dbReference type="InterPro" id="IPR003834">
    <property type="entry name" value="Cyt_c_assmbl_TM_dom"/>
</dbReference>
<feature type="domain" description="Cytochrome C biogenesis protein transmembrane" evidence="7">
    <location>
        <begin position="9"/>
        <end position="218"/>
    </location>
</feature>
<keyword evidence="9" id="KW-1185">Reference proteome</keyword>
<reference evidence="8 9" key="1">
    <citation type="submission" date="2023-07" db="EMBL/GenBank/DDBJ databases">
        <title>Genomic Encyclopedia of Type Strains, Phase IV (KMG-IV): sequencing the most valuable type-strain genomes for metagenomic binning, comparative biology and taxonomic classification.</title>
        <authorList>
            <person name="Goeker M."/>
        </authorList>
    </citation>
    <scope>NUCLEOTIDE SEQUENCE [LARGE SCALE GENOMIC DNA]</scope>
    <source>
        <strain evidence="8 9">DSM 12751</strain>
    </source>
</reference>
<organism evidence="8 9">
    <name type="scientific">Caldalkalibacillus horti</name>
    <dbReference type="NCBI Taxonomy" id="77523"/>
    <lineage>
        <taxon>Bacteria</taxon>
        <taxon>Bacillati</taxon>
        <taxon>Bacillota</taxon>
        <taxon>Bacilli</taxon>
        <taxon>Bacillales</taxon>
        <taxon>Bacillaceae</taxon>
        <taxon>Caldalkalibacillus</taxon>
    </lineage>
</organism>
<comment type="subcellular location">
    <subcellularLocation>
        <location evidence="1">Membrane</location>
        <topology evidence="1">Multi-pass membrane protein</topology>
    </subcellularLocation>
</comment>
<evidence type="ECO:0000256" key="5">
    <source>
        <dbReference type="ARBA" id="ARBA00023136"/>
    </source>
</evidence>
<feature type="transmembrane region" description="Helical" evidence="6">
    <location>
        <begin position="12"/>
        <end position="35"/>
    </location>
</feature>
<dbReference type="EMBL" id="JAUSTY010000011">
    <property type="protein sequence ID" value="MDQ0166898.1"/>
    <property type="molecule type" value="Genomic_DNA"/>
</dbReference>
<keyword evidence="5 6" id="KW-0472">Membrane</keyword>
<name>A0ABT9W0W3_9BACI</name>
<dbReference type="InterPro" id="IPR051790">
    <property type="entry name" value="Cytochrome_c-biogenesis_DsbD"/>
</dbReference>
<dbReference type="Proteomes" id="UP001235840">
    <property type="component" value="Unassembled WGS sequence"/>
</dbReference>